<name>A0A915K6Z7_ROMCU</name>
<proteinExistence type="predicted"/>
<keyword evidence="1" id="KW-1185">Reference proteome</keyword>
<dbReference type="AlphaFoldDB" id="A0A915K6Z7"/>
<reference evidence="2" key="1">
    <citation type="submission" date="2022-11" db="UniProtKB">
        <authorList>
            <consortium name="WormBaseParasite"/>
        </authorList>
    </citation>
    <scope>IDENTIFICATION</scope>
</reference>
<organism evidence="1 2">
    <name type="scientific">Romanomermis culicivorax</name>
    <name type="common">Nematode worm</name>
    <dbReference type="NCBI Taxonomy" id="13658"/>
    <lineage>
        <taxon>Eukaryota</taxon>
        <taxon>Metazoa</taxon>
        <taxon>Ecdysozoa</taxon>
        <taxon>Nematoda</taxon>
        <taxon>Enoplea</taxon>
        <taxon>Dorylaimia</taxon>
        <taxon>Mermithida</taxon>
        <taxon>Mermithoidea</taxon>
        <taxon>Mermithidae</taxon>
        <taxon>Romanomermis</taxon>
    </lineage>
</organism>
<sequence length="67" mass="7559">MPSIQLYGSKVKGSAKFGNFVTLMADAKPRTTALLFSTGLLKVWPNEMLLWIDNKKIKFTTRNSTDH</sequence>
<accession>A0A915K6Z7</accession>
<evidence type="ECO:0000313" key="2">
    <source>
        <dbReference type="WBParaSite" id="nRc.2.0.1.t33954-RA"/>
    </source>
</evidence>
<evidence type="ECO:0000313" key="1">
    <source>
        <dbReference type="Proteomes" id="UP000887565"/>
    </source>
</evidence>
<dbReference type="Proteomes" id="UP000887565">
    <property type="component" value="Unplaced"/>
</dbReference>
<dbReference type="WBParaSite" id="nRc.2.0.1.t33954-RA">
    <property type="protein sequence ID" value="nRc.2.0.1.t33954-RA"/>
    <property type="gene ID" value="nRc.2.0.1.g33954"/>
</dbReference>
<protein>
    <submittedName>
        <fullName evidence="2">Uncharacterized protein</fullName>
    </submittedName>
</protein>